<sequence>MNMIDMLLNLLKSGFEGIMKMVYMLFDFLGKAFGLLFWFLDGIFYFVGQLFLVLIKVVMLFVALFQFLGAIVVGFLKTIGNMLVMHASSPNLPSKTGEGLNAVTQVLSKIGFMDVVPLVLTGLIWFFFVKKLIGLFGGEIKADA</sequence>
<dbReference type="KEGG" id="plv:ERIC2_10p00130"/>
<dbReference type="EMBL" id="CP003356">
    <property type="protein sequence ID" value="AHD07797.1"/>
    <property type="molecule type" value="Genomic_DNA"/>
</dbReference>
<feature type="transmembrane region" description="Helical" evidence="1">
    <location>
        <begin position="110"/>
        <end position="128"/>
    </location>
</feature>
<keyword evidence="1" id="KW-0812">Transmembrane</keyword>
<gene>
    <name evidence="2" type="ORF">ERIC2_10p00130</name>
</gene>
<organism evidence="2 3">
    <name type="scientific">Paenibacillus larvae subsp. larvae DSM 25430</name>
    <dbReference type="NCBI Taxonomy" id="697284"/>
    <lineage>
        <taxon>Bacteria</taxon>
        <taxon>Bacillati</taxon>
        <taxon>Bacillota</taxon>
        <taxon>Bacilli</taxon>
        <taxon>Bacillales</taxon>
        <taxon>Paenibacillaceae</taxon>
        <taxon>Paenibacillus</taxon>
    </lineage>
</organism>
<feature type="transmembrane region" description="Helical" evidence="1">
    <location>
        <begin position="46"/>
        <end position="76"/>
    </location>
</feature>
<keyword evidence="1" id="KW-1133">Transmembrane helix</keyword>
<dbReference type="Proteomes" id="UP000029431">
    <property type="component" value="Plasmid pPLA2_10"/>
</dbReference>
<proteinExistence type="predicted"/>
<keyword evidence="2" id="KW-0614">Plasmid</keyword>
<keyword evidence="1" id="KW-0472">Membrane</keyword>
<evidence type="ECO:0000313" key="3">
    <source>
        <dbReference type="Proteomes" id="UP000029431"/>
    </source>
</evidence>
<keyword evidence="3" id="KW-1185">Reference proteome</keyword>
<accession>V9WFD1</accession>
<protein>
    <submittedName>
        <fullName evidence="2">Uncharacterized protein</fullName>
    </submittedName>
</protein>
<evidence type="ECO:0000313" key="2">
    <source>
        <dbReference type="EMBL" id="AHD07797.1"/>
    </source>
</evidence>
<dbReference type="HOGENOM" id="CLU_148638_0_0_9"/>
<reference evidence="2 3" key="1">
    <citation type="journal article" date="2014" name="PLoS ONE">
        <title>How to Kill the Honey Bee Larva: Genomic Potential and Virulence Mechanisms of Paenibacillus larvae.</title>
        <authorList>
            <person name="Djukic M."/>
            <person name="Brzuszkiewicz E."/>
            <person name="Funfhaus A."/>
            <person name="Voss J."/>
            <person name="Gollnow K."/>
            <person name="Poppinga L."/>
            <person name="Liesegang H."/>
            <person name="Garcia-Gonzalez E."/>
            <person name="Genersch E."/>
            <person name="Daniel R."/>
        </authorList>
    </citation>
    <scope>NUCLEOTIDE SEQUENCE [LARGE SCALE GENOMIC DNA]</scope>
    <source>
        <strain evidence="2 3">DSM 25430</strain>
        <plasmid evidence="3">Plasmid pPLA2_10</plasmid>
    </source>
</reference>
<dbReference type="AlphaFoldDB" id="V9WFD1"/>
<dbReference type="PATRIC" id="fig|697284.3.peg.3877"/>
<geneLocation type="plasmid" evidence="2 3">
    <name>pPLA2_10</name>
</geneLocation>
<dbReference type="RefSeq" id="WP_024095549.1">
    <property type="nucleotide sequence ID" value="NC_023147.1"/>
</dbReference>
<evidence type="ECO:0000256" key="1">
    <source>
        <dbReference type="SAM" id="Phobius"/>
    </source>
</evidence>
<name>V9WFD1_9BACL</name>